<dbReference type="AlphaFoldDB" id="A0A218WJ83"/>
<keyword evidence="4" id="KW-1185">Reference proteome</keyword>
<name>A0A218WJ83_PUNGR</name>
<dbReference type="Proteomes" id="UP000197138">
    <property type="component" value="Unassembled WGS sequence"/>
</dbReference>
<dbReference type="EMBL" id="PGOL01000332">
    <property type="protein sequence ID" value="PKI72246.1"/>
    <property type="molecule type" value="Genomic_DNA"/>
</dbReference>
<reference evidence="2 4" key="3">
    <citation type="submission" date="2017-11" db="EMBL/GenBank/DDBJ databases">
        <title>De-novo sequencing of pomegranate (Punica granatum L.) genome.</title>
        <authorList>
            <person name="Akparov Z."/>
            <person name="Amiraslanov A."/>
            <person name="Hajiyeva S."/>
            <person name="Abbasov M."/>
            <person name="Kaur K."/>
            <person name="Hamwieh A."/>
            <person name="Solovyev V."/>
            <person name="Salamov A."/>
            <person name="Braich B."/>
            <person name="Kosarev P."/>
            <person name="Mahmoud A."/>
            <person name="Hajiyev E."/>
            <person name="Babayeva S."/>
            <person name="Izzatullayeva V."/>
            <person name="Mammadov A."/>
            <person name="Mammadov A."/>
            <person name="Sharifova S."/>
            <person name="Ojaghi J."/>
            <person name="Eynullazada K."/>
            <person name="Bayramov B."/>
            <person name="Abdulazimova A."/>
            <person name="Shahmuradov I."/>
        </authorList>
    </citation>
    <scope>NUCLEOTIDE SEQUENCE [LARGE SCALE GENOMIC DNA]</scope>
    <source>
        <strain evidence="2">AG2017</strain>
        <strain evidence="4">cv. AG2017</strain>
        <tissue evidence="2">Leaf</tissue>
    </source>
</reference>
<comment type="caution">
    <text evidence="1">The sequence shown here is derived from an EMBL/GenBank/DDBJ whole genome shotgun (WGS) entry which is preliminary data.</text>
</comment>
<evidence type="ECO:0000313" key="1">
    <source>
        <dbReference type="EMBL" id="OWM72706.1"/>
    </source>
</evidence>
<dbReference type="Proteomes" id="UP000233551">
    <property type="component" value="Unassembled WGS sequence"/>
</dbReference>
<gene>
    <name evidence="1" type="ORF">CDL15_Pgr009163</name>
    <name evidence="2" type="ORF">CRG98_007320</name>
</gene>
<organism evidence="1 3">
    <name type="scientific">Punica granatum</name>
    <name type="common">Pomegranate</name>
    <dbReference type="NCBI Taxonomy" id="22663"/>
    <lineage>
        <taxon>Eukaryota</taxon>
        <taxon>Viridiplantae</taxon>
        <taxon>Streptophyta</taxon>
        <taxon>Embryophyta</taxon>
        <taxon>Tracheophyta</taxon>
        <taxon>Spermatophyta</taxon>
        <taxon>Magnoliopsida</taxon>
        <taxon>eudicotyledons</taxon>
        <taxon>Gunneridae</taxon>
        <taxon>Pentapetalae</taxon>
        <taxon>rosids</taxon>
        <taxon>malvids</taxon>
        <taxon>Myrtales</taxon>
        <taxon>Lythraceae</taxon>
        <taxon>Punica</taxon>
    </lineage>
</organism>
<evidence type="ECO:0000313" key="3">
    <source>
        <dbReference type="Proteomes" id="UP000197138"/>
    </source>
</evidence>
<sequence>MMSSEKHSETCSLVLVTLGCVQACFRVSFICLCIGRPGSPVRKASANVRECPGLSRRLMKCARRCHWSFWYQECCSAGFCYFGARCLSTLLIAPLVPFWWSPPLVCSPCPRASVFASVGPIVNSDSGFGWVISVGAGGPKWGADSFPLFSCMLD</sequence>
<accession>A0A218WJ83</accession>
<evidence type="ECO:0000313" key="4">
    <source>
        <dbReference type="Proteomes" id="UP000233551"/>
    </source>
</evidence>
<dbReference type="PROSITE" id="PS51257">
    <property type="entry name" value="PROKAR_LIPOPROTEIN"/>
    <property type="match status" value="1"/>
</dbReference>
<dbReference type="EMBL" id="MTKT01004263">
    <property type="protein sequence ID" value="OWM72706.1"/>
    <property type="molecule type" value="Genomic_DNA"/>
</dbReference>
<proteinExistence type="predicted"/>
<reference evidence="1" key="2">
    <citation type="submission" date="2017-06" db="EMBL/GenBank/DDBJ databases">
        <title>The pomegranate genome and the genomics of punicalagin biosynthesis.</title>
        <authorList>
            <person name="Xu C."/>
        </authorList>
    </citation>
    <scope>NUCLEOTIDE SEQUENCE [LARGE SCALE GENOMIC DNA]</scope>
    <source>
        <tissue evidence="1">Fresh leaf</tissue>
    </source>
</reference>
<protein>
    <submittedName>
        <fullName evidence="1">Uncharacterized protein</fullName>
    </submittedName>
</protein>
<evidence type="ECO:0000313" key="2">
    <source>
        <dbReference type="EMBL" id="PKI72246.1"/>
    </source>
</evidence>
<reference evidence="3" key="1">
    <citation type="journal article" date="2017" name="Plant J.">
        <title>The pomegranate (Punica granatum L.) genome and the genomics of punicalagin biosynthesis.</title>
        <authorList>
            <person name="Qin G."/>
            <person name="Xu C."/>
            <person name="Ming R."/>
            <person name="Tang H."/>
            <person name="Guyot R."/>
            <person name="Kramer E.M."/>
            <person name="Hu Y."/>
            <person name="Yi X."/>
            <person name="Qi Y."/>
            <person name="Xu X."/>
            <person name="Gao Z."/>
            <person name="Pan H."/>
            <person name="Jian J."/>
            <person name="Tian Y."/>
            <person name="Yue Z."/>
            <person name="Xu Y."/>
        </authorList>
    </citation>
    <scope>NUCLEOTIDE SEQUENCE [LARGE SCALE GENOMIC DNA]</scope>
    <source>
        <strain evidence="3">cv. Dabenzi</strain>
    </source>
</reference>